<dbReference type="KEGG" id="vtr:MYVALT_F_02910"/>
<gene>
    <name evidence="2" type="ORF">MYVALT_F_02910</name>
</gene>
<dbReference type="EMBL" id="OU343031">
    <property type="protein sequence ID" value="CAG7601955.1"/>
    <property type="molecule type" value="Genomic_DNA"/>
</dbReference>
<sequence>MNNIFLNSSTDQRISLIRDRLCAALSPFTLEIRDNSSEHAKHIGSATGSHYILTIVSAAFEGYTRVDRHRLVYSALGDAMQDGGIHALSISAYTPKEFKAR</sequence>
<dbReference type="PANTHER" id="PTHR46230:SF7">
    <property type="entry name" value="BOLA-LIKE PROTEIN 1"/>
    <property type="match status" value="1"/>
</dbReference>
<comment type="similarity">
    <text evidence="1">Belongs to the BolA/IbaG family.</text>
</comment>
<keyword evidence="3" id="KW-1185">Reference proteome</keyword>
<dbReference type="AlphaFoldDB" id="A0A916JVZ0"/>
<dbReference type="GO" id="GO:0016226">
    <property type="term" value="P:iron-sulfur cluster assembly"/>
    <property type="evidence" value="ECO:0007669"/>
    <property type="project" value="TreeGrafter"/>
</dbReference>
<dbReference type="PIRSF" id="PIRSF003113">
    <property type="entry name" value="BolA"/>
    <property type="match status" value="1"/>
</dbReference>
<reference evidence="2" key="1">
    <citation type="submission" date="2021-06" db="EMBL/GenBank/DDBJ databases">
        <authorList>
            <person name="Szabo G."/>
        </authorList>
    </citation>
    <scope>NUCLEOTIDE SEQUENCE</scope>
    <source>
        <strain evidence="2">MYVALT</strain>
    </source>
</reference>
<evidence type="ECO:0000313" key="3">
    <source>
        <dbReference type="Proteomes" id="UP000693996"/>
    </source>
</evidence>
<dbReference type="RefSeq" id="WP_216796996.1">
    <property type="nucleotide sequence ID" value="NZ_OU343031.1"/>
</dbReference>
<organism evidence="2 3">
    <name type="scientific">Candidatus Vallotiella hemipterorum</name>
    <dbReference type="NCBI Taxonomy" id="1177213"/>
    <lineage>
        <taxon>Bacteria</taxon>
        <taxon>Pseudomonadati</taxon>
        <taxon>Pseudomonadota</taxon>
        <taxon>Betaproteobacteria</taxon>
        <taxon>Burkholderiales</taxon>
        <taxon>Burkholderiaceae</taxon>
        <taxon>Candidatus Vallotiella</taxon>
    </lineage>
</organism>
<dbReference type="InterPro" id="IPR002634">
    <property type="entry name" value="BolA"/>
</dbReference>
<evidence type="ECO:0000313" key="2">
    <source>
        <dbReference type="EMBL" id="CAG7601955.1"/>
    </source>
</evidence>
<dbReference type="Pfam" id="PF01722">
    <property type="entry name" value="BolA"/>
    <property type="match status" value="1"/>
</dbReference>
<name>A0A916JVZ0_9BURK</name>
<dbReference type="Proteomes" id="UP000693996">
    <property type="component" value="Chromosome"/>
</dbReference>
<evidence type="ECO:0000256" key="1">
    <source>
        <dbReference type="RuleBase" id="RU003860"/>
    </source>
</evidence>
<dbReference type="PANTHER" id="PTHR46230">
    <property type="match status" value="1"/>
</dbReference>
<protein>
    <submittedName>
        <fullName evidence="2">BolA protein</fullName>
    </submittedName>
</protein>
<accession>A0A916JVZ0</accession>
<proteinExistence type="inferred from homology"/>